<keyword evidence="4" id="KW-1003">Cell membrane</keyword>
<evidence type="ECO:0000313" key="10">
    <source>
        <dbReference type="EMBL" id="PZW27958.1"/>
    </source>
</evidence>
<evidence type="ECO:0000256" key="1">
    <source>
        <dbReference type="ARBA" id="ARBA00004651"/>
    </source>
</evidence>
<dbReference type="PANTHER" id="PTHR42718">
    <property type="entry name" value="MAJOR FACILITATOR SUPERFAMILY MULTIDRUG TRANSPORTER MFSC"/>
    <property type="match status" value="1"/>
</dbReference>
<dbReference type="PROSITE" id="PS50850">
    <property type="entry name" value="MFS"/>
    <property type="match status" value="1"/>
</dbReference>
<keyword evidence="7 8" id="KW-0472">Membrane</keyword>
<evidence type="ECO:0000256" key="4">
    <source>
        <dbReference type="ARBA" id="ARBA00022475"/>
    </source>
</evidence>
<dbReference type="RefSeq" id="WP_111323705.1">
    <property type="nucleotide sequence ID" value="NZ_BIFX01000003.1"/>
</dbReference>
<proteinExistence type="inferred from homology"/>
<comment type="subcellular location">
    <subcellularLocation>
        <location evidence="1">Cell membrane</location>
        <topology evidence="1">Multi-pass membrane protein</topology>
    </subcellularLocation>
</comment>
<feature type="domain" description="Major facilitator superfamily (MFS) profile" evidence="9">
    <location>
        <begin position="12"/>
        <end position="462"/>
    </location>
</feature>
<feature type="transmembrane region" description="Helical" evidence="8">
    <location>
        <begin position="267"/>
        <end position="286"/>
    </location>
</feature>
<feature type="transmembrane region" description="Helical" evidence="8">
    <location>
        <begin position="78"/>
        <end position="101"/>
    </location>
</feature>
<evidence type="ECO:0000256" key="3">
    <source>
        <dbReference type="ARBA" id="ARBA00022448"/>
    </source>
</evidence>
<evidence type="ECO:0000256" key="2">
    <source>
        <dbReference type="ARBA" id="ARBA00008537"/>
    </source>
</evidence>
<dbReference type="Proteomes" id="UP000248806">
    <property type="component" value="Unassembled WGS sequence"/>
</dbReference>
<evidence type="ECO:0000256" key="5">
    <source>
        <dbReference type="ARBA" id="ARBA00022692"/>
    </source>
</evidence>
<dbReference type="PANTHER" id="PTHR42718:SF9">
    <property type="entry name" value="MAJOR FACILITATOR SUPERFAMILY MULTIDRUG TRANSPORTER MFSC"/>
    <property type="match status" value="1"/>
</dbReference>
<name>A0A326U4I4_THEHA</name>
<dbReference type="CDD" id="cd17503">
    <property type="entry name" value="MFS_LmrB_MDR_like"/>
    <property type="match status" value="1"/>
</dbReference>
<dbReference type="Gene3D" id="1.20.1720.10">
    <property type="entry name" value="Multidrug resistance protein D"/>
    <property type="match status" value="1"/>
</dbReference>
<keyword evidence="3" id="KW-0813">Transport</keyword>
<feature type="transmembrane region" description="Helical" evidence="8">
    <location>
        <begin position="402"/>
        <end position="423"/>
    </location>
</feature>
<accession>A0A326U4I4</accession>
<feature type="transmembrane region" description="Helical" evidence="8">
    <location>
        <begin position="331"/>
        <end position="350"/>
    </location>
</feature>
<evidence type="ECO:0000256" key="6">
    <source>
        <dbReference type="ARBA" id="ARBA00022989"/>
    </source>
</evidence>
<dbReference type="EMBL" id="QKUF01000011">
    <property type="protein sequence ID" value="PZW27958.1"/>
    <property type="molecule type" value="Genomic_DNA"/>
</dbReference>
<comment type="similarity">
    <text evidence="2">Belongs to the major facilitator superfamily. EmrB family.</text>
</comment>
<feature type="transmembrane region" description="Helical" evidence="8">
    <location>
        <begin position="197"/>
        <end position="216"/>
    </location>
</feature>
<reference evidence="10 11" key="1">
    <citation type="submission" date="2018-06" db="EMBL/GenBank/DDBJ databases">
        <title>Genomic Encyclopedia of Archaeal and Bacterial Type Strains, Phase II (KMG-II): from individual species to whole genera.</title>
        <authorList>
            <person name="Goeker M."/>
        </authorList>
    </citation>
    <scope>NUCLEOTIDE SEQUENCE [LARGE SCALE GENOMIC DNA]</scope>
    <source>
        <strain evidence="10 11">ATCC BAA-1881</strain>
    </source>
</reference>
<protein>
    <submittedName>
        <fullName evidence="10">EmrB/QacA subfamily drug resistance transporter</fullName>
    </submittedName>
</protein>
<feature type="transmembrane region" description="Helical" evidence="8">
    <location>
        <begin position="222"/>
        <end position="246"/>
    </location>
</feature>
<dbReference type="Pfam" id="PF07690">
    <property type="entry name" value="MFS_1"/>
    <property type="match status" value="1"/>
</dbReference>
<dbReference type="InterPro" id="IPR011701">
    <property type="entry name" value="MFS"/>
</dbReference>
<feature type="transmembrane region" description="Helical" evidence="8">
    <location>
        <begin position="50"/>
        <end position="69"/>
    </location>
</feature>
<dbReference type="OrthoDB" id="9816041at2"/>
<dbReference type="SUPFAM" id="SSF103473">
    <property type="entry name" value="MFS general substrate transporter"/>
    <property type="match status" value="1"/>
</dbReference>
<keyword evidence="11" id="KW-1185">Reference proteome</keyword>
<gene>
    <name evidence="10" type="ORF">EI42_03336</name>
</gene>
<keyword evidence="5 8" id="KW-0812">Transmembrane</keyword>
<dbReference type="GO" id="GO:0005886">
    <property type="term" value="C:plasma membrane"/>
    <property type="evidence" value="ECO:0007669"/>
    <property type="project" value="UniProtKB-SubCell"/>
</dbReference>
<dbReference type="InterPro" id="IPR004638">
    <property type="entry name" value="EmrB-like"/>
</dbReference>
<dbReference type="InterPro" id="IPR020846">
    <property type="entry name" value="MFS_dom"/>
</dbReference>
<dbReference type="NCBIfam" id="TIGR00711">
    <property type="entry name" value="efflux_EmrB"/>
    <property type="match status" value="1"/>
</dbReference>
<feature type="transmembrane region" description="Helical" evidence="8">
    <location>
        <begin position="298"/>
        <end position="319"/>
    </location>
</feature>
<sequence length="485" mass="51520">MFQRKLSQKVSVSVVFVAAMFMSIMDGTIVNTALPAIGHQFSMPGTTVDAIVVSYLVSLAVIIPASGWLGDRFGTRRVFLCALGMFTVASALCGLANNFGLLVAFRVLQGIAGGAMTPVGNAMLIRTFPPAERVQVSRILNIPTVLAPATGPVLGGFLVNQFSWHWVFYVNIPIGIAALVFALLFLRGFDERTAERFDIPGFFLAGIGLALGMYAMSEGPKYGWLSPTILGGLVAGLVLIAVFIFVELRAKAPMLNLRLMTNGLFRNSNLVTVLTGAAFMGVLYVAPLFLQEGRQVDALTSGLTTCTEALGVIVGTQIASRIYPVIGPRRLMIGGIVSAAIVMALLVVMGQTTDLWIMRLLMFLLGYCMAHIFISTQTAAFANVTASETGHASALYNTVRQVGSALGVAVLSTVITAVGPTTVTASGATVPNLNAYHAAFIGSAIIALFALFFAFRVSDKEAEATMRKKQPREQVEATLSTEASI</sequence>
<organism evidence="10 11">
    <name type="scientific">Thermosporothrix hazakensis</name>
    <dbReference type="NCBI Taxonomy" id="644383"/>
    <lineage>
        <taxon>Bacteria</taxon>
        <taxon>Bacillati</taxon>
        <taxon>Chloroflexota</taxon>
        <taxon>Ktedonobacteria</taxon>
        <taxon>Ktedonobacterales</taxon>
        <taxon>Thermosporotrichaceae</taxon>
        <taxon>Thermosporothrix</taxon>
    </lineage>
</organism>
<feature type="transmembrane region" description="Helical" evidence="8">
    <location>
        <begin position="12"/>
        <end position="30"/>
    </location>
</feature>
<dbReference type="Gene3D" id="1.20.1250.20">
    <property type="entry name" value="MFS general substrate transporter like domains"/>
    <property type="match status" value="1"/>
</dbReference>
<evidence type="ECO:0000256" key="8">
    <source>
        <dbReference type="SAM" id="Phobius"/>
    </source>
</evidence>
<feature type="transmembrane region" description="Helical" evidence="8">
    <location>
        <begin position="166"/>
        <end position="185"/>
    </location>
</feature>
<feature type="transmembrane region" description="Helical" evidence="8">
    <location>
        <begin position="435"/>
        <end position="457"/>
    </location>
</feature>
<evidence type="ECO:0000259" key="9">
    <source>
        <dbReference type="PROSITE" id="PS50850"/>
    </source>
</evidence>
<feature type="transmembrane region" description="Helical" evidence="8">
    <location>
        <begin position="107"/>
        <end position="128"/>
    </location>
</feature>
<evidence type="ECO:0000256" key="7">
    <source>
        <dbReference type="ARBA" id="ARBA00023136"/>
    </source>
</evidence>
<dbReference type="GO" id="GO:0022857">
    <property type="term" value="F:transmembrane transporter activity"/>
    <property type="evidence" value="ECO:0007669"/>
    <property type="project" value="InterPro"/>
</dbReference>
<evidence type="ECO:0000313" key="11">
    <source>
        <dbReference type="Proteomes" id="UP000248806"/>
    </source>
</evidence>
<keyword evidence="6 8" id="KW-1133">Transmembrane helix</keyword>
<feature type="transmembrane region" description="Helical" evidence="8">
    <location>
        <begin position="140"/>
        <end position="160"/>
    </location>
</feature>
<dbReference type="AlphaFoldDB" id="A0A326U4I4"/>
<feature type="transmembrane region" description="Helical" evidence="8">
    <location>
        <begin position="356"/>
        <end position="381"/>
    </location>
</feature>
<comment type="caution">
    <text evidence="10">The sequence shown here is derived from an EMBL/GenBank/DDBJ whole genome shotgun (WGS) entry which is preliminary data.</text>
</comment>
<dbReference type="InterPro" id="IPR036259">
    <property type="entry name" value="MFS_trans_sf"/>
</dbReference>